<name>A0A3S5B4I6_9PLAT</name>
<comment type="caution">
    <text evidence="2">The sequence shown here is derived from an EMBL/GenBank/DDBJ whole genome shotgun (WGS) entry which is preliminary data.</text>
</comment>
<feature type="compositionally biased region" description="Acidic residues" evidence="1">
    <location>
        <begin position="33"/>
        <end position="51"/>
    </location>
</feature>
<evidence type="ECO:0000313" key="2">
    <source>
        <dbReference type="EMBL" id="VEL36133.1"/>
    </source>
</evidence>
<proteinExistence type="predicted"/>
<feature type="compositionally biased region" description="Basic and acidic residues" evidence="1">
    <location>
        <begin position="236"/>
        <end position="254"/>
    </location>
</feature>
<keyword evidence="3" id="KW-1185">Reference proteome</keyword>
<evidence type="ECO:0000256" key="1">
    <source>
        <dbReference type="SAM" id="MobiDB-lite"/>
    </source>
</evidence>
<feature type="compositionally biased region" description="Acidic residues" evidence="1">
    <location>
        <begin position="347"/>
        <end position="362"/>
    </location>
</feature>
<dbReference type="Proteomes" id="UP000784294">
    <property type="component" value="Unassembled WGS sequence"/>
</dbReference>
<gene>
    <name evidence="2" type="ORF">PXEA_LOCUS29573</name>
</gene>
<protein>
    <submittedName>
        <fullName evidence="2">Uncharacterized protein</fullName>
    </submittedName>
</protein>
<dbReference type="EMBL" id="CAAALY010251489">
    <property type="protein sequence ID" value="VEL36133.1"/>
    <property type="molecule type" value="Genomic_DNA"/>
</dbReference>
<feature type="region of interest" description="Disordered" evidence="1">
    <location>
        <begin position="28"/>
        <end position="93"/>
    </location>
</feature>
<feature type="region of interest" description="Disordered" evidence="1">
    <location>
        <begin position="227"/>
        <end position="321"/>
    </location>
</feature>
<accession>A0A3S5B4I6</accession>
<sequence length="415" mass="46401">MTSFGLDELERAQNTNIRLAKESLARLGKPDPDWEIDLDPSGSEDDDFDAQEESRHGVNIIVPTDSKSKTDSSKTPSTRTQQVIRPIDRSVDTALHDATTTERSTEQLGVAEQITGELEPEECTENPFPASMRHSSDERDAEWLAARRGKREQALQARLRASFKPTRGKVATTTVVPENVHAPRGAETTMPLMRSTHPIKTDPITMPDLESELPRKHTVEGEKQLVHETMPSDDIQDLKDSQKFGKVTKREETVRSPVQGSDLIKTVSGQKIKRRPMEQIDDSSAKLKKHKAEPGYLESSHETLTSSSTGKRGMTQGKLQDAQKQALEILHITKDSFKEENKRFVESDEQLVEDSSVSEDEGTSAPQLDSLRIGSISSLSEEIPNLELTRKLALHLSKPKVGRAMHLYKRHVISY</sequence>
<evidence type="ECO:0000313" key="3">
    <source>
        <dbReference type="Proteomes" id="UP000784294"/>
    </source>
</evidence>
<dbReference type="AlphaFoldDB" id="A0A3S5B4I6"/>
<feature type="region of interest" description="Disordered" evidence="1">
    <location>
        <begin position="344"/>
        <end position="369"/>
    </location>
</feature>
<organism evidence="2 3">
    <name type="scientific">Protopolystoma xenopodis</name>
    <dbReference type="NCBI Taxonomy" id="117903"/>
    <lineage>
        <taxon>Eukaryota</taxon>
        <taxon>Metazoa</taxon>
        <taxon>Spiralia</taxon>
        <taxon>Lophotrochozoa</taxon>
        <taxon>Platyhelminthes</taxon>
        <taxon>Monogenea</taxon>
        <taxon>Polyopisthocotylea</taxon>
        <taxon>Polystomatidea</taxon>
        <taxon>Polystomatidae</taxon>
        <taxon>Protopolystoma</taxon>
    </lineage>
</organism>
<reference evidence="2" key="1">
    <citation type="submission" date="2018-11" db="EMBL/GenBank/DDBJ databases">
        <authorList>
            <consortium name="Pathogen Informatics"/>
        </authorList>
    </citation>
    <scope>NUCLEOTIDE SEQUENCE</scope>
</reference>